<proteinExistence type="predicted"/>
<dbReference type="PANTHER" id="PTHR42774:SF3">
    <property type="entry name" value="KETOHEXOKINASE"/>
    <property type="match status" value="1"/>
</dbReference>
<dbReference type="AlphaFoldDB" id="A0AA41W777"/>
<evidence type="ECO:0000313" key="3">
    <source>
        <dbReference type="Proteomes" id="UP001165393"/>
    </source>
</evidence>
<dbReference type="Proteomes" id="UP001165393">
    <property type="component" value="Unassembled WGS sequence"/>
</dbReference>
<evidence type="ECO:0000313" key="2">
    <source>
        <dbReference type="EMBL" id="MCM2679922.1"/>
    </source>
</evidence>
<dbReference type="RefSeq" id="WP_251261332.1">
    <property type="nucleotide sequence ID" value="NZ_JAMQGP010000003.1"/>
</dbReference>
<dbReference type="PANTHER" id="PTHR42774">
    <property type="entry name" value="PHOSPHOTRANSFERASE SYSTEM TRANSPORT PROTEIN"/>
    <property type="match status" value="1"/>
</dbReference>
<name>A0AA41W777_9GAMM</name>
<keyword evidence="2" id="KW-0418">Kinase</keyword>
<dbReference type="EMBL" id="JAMQGP010000003">
    <property type="protein sequence ID" value="MCM2679922.1"/>
    <property type="molecule type" value="Genomic_DNA"/>
</dbReference>
<dbReference type="InterPro" id="IPR011611">
    <property type="entry name" value="PfkB_dom"/>
</dbReference>
<dbReference type="SUPFAM" id="SSF53613">
    <property type="entry name" value="Ribokinase-like"/>
    <property type="match status" value="1"/>
</dbReference>
<dbReference type="Gene3D" id="3.40.1190.20">
    <property type="match status" value="1"/>
</dbReference>
<reference evidence="2 3" key="1">
    <citation type="journal article" date="2013" name="Antonie Van Leeuwenhoek">
        <title>Echinimonas agarilytica gen. nov., sp. nov., a new gammaproteobacterium isolated from the sea urchin Strongylocentrotus intermedius.</title>
        <authorList>
            <person name="Nedashkovskaya O.I."/>
            <person name="Stenkova A.M."/>
            <person name="Zhukova N.V."/>
            <person name="Van Trappen S."/>
            <person name="Lee J.S."/>
            <person name="Kim S.B."/>
        </authorList>
    </citation>
    <scope>NUCLEOTIDE SEQUENCE [LARGE SCALE GENOMIC DNA]</scope>
    <source>
        <strain evidence="2 3">KMM 6351</strain>
    </source>
</reference>
<dbReference type="InterPro" id="IPR029056">
    <property type="entry name" value="Ribokinase-like"/>
</dbReference>
<feature type="domain" description="Carbohydrate kinase PfkB" evidence="1">
    <location>
        <begin position="28"/>
        <end position="290"/>
    </location>
</feature>
<dbReference type="Pfam" id="PF00294">
    <property type="entry name" value="PfkB"/>
    <property type="match status" value="1"/>
</dbReference>
<accession>A0AA41W777</accession>
<comment type="caution">
    <text evidence="2">The sequence shown here is derived from an EMBL/GenBank/DDBJ whole genome shotgun (WGS) entry which is preliminary data.</text>
</comment>
<protein>
    <submittedName>
        <fullName evidence="2">PfkB family carbohydrate kinase</fullName>
    </submittedName>
</protein>
<dbReference type="InterPro" id="IPR052562">
    <property type="entry name" value="Ketohexokinase-related"/>
</dbReference>
<evidence type="ECO:0000259" key="1">
    <source>
        <dbReference type="Pfam" id="PF00294"/>
    </source>
</evidence>
<keyword evidence="3" id="KW-1185">Reference proteome</keyword>
<keyword evidence="2" id="KW-0808">Transferase</keyword>
<sequence length="304" mass="32356">MMVFDVIVSGLNVVDLLVTLPSGYEAGKKHEVETILIQGGAPAGNAACGLASLGLHTAFLGFNGENTQSQIALAELQRCGVDTQLMLDDAQAQPAIALVEVDPKTGDRTVFYSLQGYRALSVNDIVPSWVTNSRLVFVDGYDVEGNLELLRQAKAANVPSLIDIEAGDKATLNTMLELASHAILPLEAAQELTGMQHAEQCLRHLAQITEGQLVITDGANGSWALHHNSIIHQSIFAVEVVDTTGCGDAYHAAYAYALLRGDSLAQRMQFAAGFAALIARHLGGRTSFPSASEVQSFIESHCKA</sequence>
<dbReference type="GO" id="GO:0016301">
    <property type="term" value="F:kinase activity"/>
    <property type="evidence" value="ECO:0007669"/>
    <property type="project" value="UniProtKB-KW"/>
</dbReference>
<gene>
    <name evidence="2" type="ORF">NAF29_09615</name>
</gene>
<organism evidence="2 3">
    <name type="scientific">Echinimonas agarilytica</name>
    <dbReference type="NCBI Taxonomy" id="1215918"/>
    <lineage>
        <taxon>Bacteria</taxon>
        <taxon>Pseudomonadati</taxon>
        <taxon>Pseudomonadota</taxon>
        <taxon>Gammaproteobacteria</taxon>
        <taxon>Alteromonadales</taxon>
        <taxon>Echinimonadaceae</taxon>
        <taxon>Echinimonas</taxon>
    </lineage>
</organism>